<sequence length="107" mass="12203">MHRALRLLEIIECIALHLDFSDLASLARVASIFFQPCISYLYEHSTEATLKQLFRIVYPDEGYQTHYDTSDQMWSAFCAYASCGRSLRDVTIEETSSIELPLSSTIS</sequence>
<name>A0A167FL47_CALVF</name>
<dbReference type="AlphaFoldDB" id="A0A167FL47"/>
<evidence type="ECO:0000313" key="2">
    <source>
        <dbReference type="Proteomes" id="UP000076738"/>
    </source>
</evidence>
<reference evidence="1 2" key="1">
    <citation type="journal article" date="2016" name="Mol. Biol. Evol.">
        <title>Comparative Genomics of Early-Diverging Mushroom-Forming Fungi Provides Insights into the Origins of Lignocellulose Decay Capabilities.</title>
        <authorList>
            <person name="Nagy L.G."/>
            <person name="Riley R."/>
            <person name="Tritt A."/>
            <person name="Adam C."/>
            <person name="Daum C."/>
            <person name="Floudas D."/>
            <person name="Sun H."/>
            <person name="Yadav J.S."/>
            <person name="Pangilinan J."/>
            <person name="Larsson K.H."/>
            <person name="Matsuura K."/>
            <person name="Barry K."/>
            <person name="Labutti K."/>
            <person name="Kuo R."/>
            <person name="Ohm R.A."/>
            <person name="Bhattacharya S.S."/>
            <person name="Shirouzu T."/>
            <person name="Yoshinaga Y."/>
            <person name="Martin F.M."/>
            <person name="Grigoriev I.V."/>
            <person name="Hibbett D.S."/>
        </authorList>
    </citation>
    <scope>NUCLEOTIDE SEQUENCE [LARGE SCALE GENOMIC DNA]</scope>
    <source>
        <strain evidence="1 2">TUFC12733</strain>
    </source>
</reference>
<dbReference type="OrthoDB" id="10601166at2759"/>
<protein>
    <recommendedName>
        <fullName evidence="3">F-box domain-containing protein</fullName>
    </recommendedName>
</protein>
<accession>A0A167FL47</accession>
<evidence type="ECO:0008006" key="3">
    <source>
        <dbReference type="Google" id="ProtNLM"/>
    </source>
</evidence>
<organism evidence="1 2">
    <name type="scientific">Calocera viscosa (strain TUFC12733)</name>
    <dbReference type="NCBI Taxonomy" id="1330018"/>
    <lineage>
        <taxon>Eukaryota</taxon>
        <taxon>Fungi</taxon>
        <taxon>Dikarya</taxon>
        <taxon>Basidiomycota</taxon>
        <taxon>Agaricomycotina</taxon>
        <taxon>Dacrymycetes</taxon>
        <taxon>Dacrymycetales</taxon>
        <taxon>Dacrymycetaceae</taxon>
        <taxon>Calocera</taxon>
    </lineage>
</organism>
<evidence type="ECO:0000313" key="1">
    <source>
        <dbReference type="EMBL" id="KZO89612.1"/>
    </source>
</evidence>
<keyword evidence="2" id="KW-1185">Reference proteome</keyword>
<proteinExistence type="predicted"/>
<dbReference type="Proteomes" id="UP000076738">
    <property type="component" value="Unassembled WGS sequence"/>
</dbReference>
<gene>
    <name evidence="1" type="ORF">CALVIDRAFT_46679</name>
</gene>
<dbReference type="EMBL" id="KV417376">
    <property type="protein sequence ID" value="KZO89612.1"/>
    <property type="molecule type" value="Genomic_DNA"/>
</dbReference>